<keyword evidence="2" id="KW-1185">Reference proteome</keyword>
<evidence type="ECO:0000313" key="2">
    <source>
        <dbReference type="Proteomes" id="UP001187734"/>
    </source>
</evidence>
<accession>A0AAE8SQG8</accession>
<name>A0AAE8SQG8_9HYPO</name>
<evidence type="ECO:0000313" key="1">
    <source>
        <dbReference type="EMBL" id="SPJ92412.1"/>
    </source>
</evidence>
<dbReference type="AlphaFoldDB" id="A0AAE8SQG8"/>
<dbReference type="EMBL" id="ONZP01000959">
    <property type="protein sequence ID" value="SPJ92412.1"/>
    <property type="molecule type" value="Genomic_DNA"/>
</dbReference>
<dbReference type="SUPFAM" id="SSF159245">
    <property type="entry name" value="AttH-like"/>
    <property type="match status" value="1"/>
</dbReference>
<reference evidence="1" key="1">
    <citation type="submission" date="2018-03" db="EMBL/GenBank/DDBJ databases">
        <authorList>
            <person name="Guldener U."/>
        </authorList>
    </citation>
    <scope>NUCLEOTIDE SEQUENCE</scope>
</reference>
<dbReference type="Proteomes" id="UP001187734">
    <property type="component" value="Unassembled WGS sequence"/>
</dbReference>
<protein>
    <submittedName>
        <fullName evidence="1">Uncharacterized protein</fullName>
    </submittedName>
</protein>
<proteinExistence type="predicted"/>
<comment type="caution">
    <text evidence="1">The sequence shown here is derived from an EMBL/GenBank/DDBJ whole genome shotgun (WGS) entry which is preliminary data.</text>
</comment>
<gene>
    <name evidence="1" type="ORF">FTOL_13698</name>
</gene>
<organism evidence="1 2">
    <name type="scientific">Fusarium torulosum</name>
    <dbReference type="NCBI Taxonomy" id="33205"/>
    <lineage>
        <taxon>Eukaryota</taxon>
        <taxon>Fungi</taxon>
        <taxon>Dikarya</taxon>
        <taxon>Ascomycota</taxon>
        <taxon>Pezizomycotina</taxon>
        <taxon>Sordariomycetes</taxon>
        <taxon>Hypocreomycetidae</taxon>
        <taxon>Hypocreales</taxon>
        <taxon>Nectriaceae</taxon>
        <taxon>Fusarium</taxon>
    </lineage>
</organism>
<sequence>MAGSPCLNDTNLQIWLQSVAGNRTMPDRFSWHQIVTWYRGALICPGGLVYPNAKASVIFAPEIYWQEQFPVAAADVDLDIRGTPFVLSGIGGRDKNWNPRPWAVISGNWDMGRIITGPYGLMFWN</sequence>